<dbReference type="PROSITE" id="PS51671">
    <property type="entry name" value="ACT"/>
    <property type="match status" value="1"/>
</dbReference>
<comment type="pathway">
    <text evidence="3">Amino-acid biosynthesis; L-isoleucine biosynthesis; 2-oxobutanoate from L-threonine: step 1/1.</text>
</comment>
<dbReference type="SUPFAM" id="SSF55021">
    <property type="entry name" value="ACT-like"/>
    <property type="match status" value="1"/>
</dbReference>
<protein>
    <recommendedName>
        <fullName evidence="8">L-threonine dehydratase catabolic TdcB</fullName>
        <ecNumber evidence="7">4.3.1.19</ecNumber>
    </recommendedName>
    <alternativeName>
        <fullName evidence="14">Threonine deaminase</fullName>
    </alternativeName>
</protein>
<evidence type="ECO:0000256" key="11">
    <source>
        <dbReference type="ARBA" id="ARBA00022898"/>
    </source>
</evidence>
<dbReference type="InterPro" id="IPR036052">
    <property type="entry name" value="TrpB-like_PALP_sf"/>
</dbReference>
<dbReference type="EMBL" id="CP121694">
    <property type="protein sequence ID" value="WRO20460.1"/>
    <property type="molecule type" value="Genomic_DNA"/>
</dbReference>
<keyword evidence="10" id="KW-0412">Isoleucine biosynthesis</keyword>
<keyword evidence="11" id="KW-0663">Pyridoxal phosphate</keyword>
<dbReference type="GO" id="GO:0004794">
    <property type="term" value="F:threonine deaminase activity"/>
    <property type="evidence" value="ECO:0007669"/>
    <property type="project" value="UniProtKB-EC"/>
</dbReference>
<dbReference type="GO" id="GO:0006565">
    <property type="term" value="P:L-serine catabolic process"/>
    <property type="evidence" value="ECO:0007669"/>
    <property type="project" value="TreeGrafter"/>
</dbReference>
<dbReference type="RefSeq" id="WP_366923355.1">
    <property type="nucleotide sequence ID" value="NZ_CP121694.1"/>
</dbReference>
<evidence type="ECO:0000256" key="1">
    <source>
        <dbReference type="ARBA" id="ARBA00001274"/>
    </source>
</evidence>
<evidence type="ECO:0000256" key="14">
    <source>
        <dbReference type="ARBA" id="ARBA00031427"/>
    </source>
</evidence>
<dbReference type="FunFam" id="3.40.50.1100:FF:000007">
    <property type="entry name" value="L-threonine dehydratase catabolic TdcB"/>
    <property type="match status" value="1"/>
</dbReference>
<dbReference type="AlphaFoldDB" id="A0AAU0UJN9"/>
<keyword evidence="9" id="KW-0021">Allosteric enzyme</keyword>
<evidence type="ECO:0000256" key="4">
    <source>
        <dbReference type="ARBA" id="ARBA00004958"/>
    </source>
</evidence>
<dbReference type="InterPro" id="IPR001926">
    <property type="entry name" value="TrpB-like_PALP"/>
</dbReference>
<comment type="similarity">
    <text evidence="5">Belongs to the serine/threonine dehydratase family.</text>
</comment>
<evidence type="ECO:0000256" key="5">
    <source>
        <dbReference type="ARBA" id="ARBA00010869"/>
    </source>
</evidence>
<dbReference type="EC" id="4.3.1.19" evidence="7"/>
<keyword evidence="10" id="KW-0028">Amino-acid biosynthesis</keyword>
<comment type="subunit">
    <text evidence="6">In the native structure, TdcB is in a dimeric form, whereas in the TdcB-AMP complex, it exists in a tetrameric form (dimer of dimers).</text>
</comment>
<dbReference type="SUPFAM" id="SSF53686">
    <property type="entry name" value="Tryptophan synthase beta subunit-like PLP-dependent enzymes"/>
    <property type="match status" value="1"/>
</dbReference>
<dbReference type="PANTHER" id="PTHR48078:SF6">
    <property type="entry name" value="L-THREONINE DEHYDRATASE CATABOLIC TDCB"/>
    <property type="match status" value="1"/>
</dbReference>
<evidence type="ECO:0000256" key="8">
    <source>
        <dbReference type="ARBA" id="ARBA00022248"/>
    </source>
</evidence>
<dbReference type="PANTHER" id="PTHR48078">
    <property type="entry name" value="THREONINE DEHYDRATASE, MITOCHONDRIAL-RELATED"/>
    <property type="match status" value="1"/>
</dbReference>
<dbReference type="Gene3D" id="3.40.50.1100">
    <property type="match status" value="2"/>
</dbReference>
<evidence type="ECO:0000313" key="16">
    <source>
        <dbReference type="EMBL" id="WRO20460.1"/>
    </source>
</evidence>
<evidence type="ECO:0000256" key="9">
    <source>
        <dbReference type="ARBA" id="ARBA00022533"/>
    </source>
</evidence>
<evidence type="ECO:0000256" key="7">
    <source>
        <dbReference type="ARBA" id="ARBA00012096"/>
    </source>
</evidence>
<evidence type="ECO:0000259" key="15">
    <source>
        <dbReference type="PROSITE" id="PS51671"/>
    </source>
</evidence>
<dbReference type="InterPro" id="IPR045865">
    <property type="entry name" value="ACT-like_dom_sf"/>
</dbReference>
<dbReference type="CDD" id="cd04886">
    <property type="entry name" value="ACT_ThrD-II-like"/>
    <property type="match status" value="1"/>
</dbReference>
<dbReference type="InterPro" id="IPR044561">
    <property type="entry name" value="ACT_ThrD-II-like"/>
</dbReference>
<sequence length="408" mass="43075">MIRNHLPVSVGAIKDAAELLYPVIHMTAMDHSATFSELTGLDVYLKQENFQKTGSFKIRGAYNKIHNLSIKERQKGVIAASAGNHAQGVAYAAALLNTKATIIMPEGAPITKATATKGYGAEVILAGENYDAAYEKAIEIQKETGATFVHAFNDAHIIAGQGTIGIEMLDQQPDLDAILVPVGGGGLISGIATAAKAKKTGVKVIGVEAAGAPSMKASLKEGKVNVIEGFNTIADGIAVKTPGDITFKIVKELVDDVVVVDDEEIATAVLMLLERSKMVAEASGAVTLAALLAGKVSLPGIQKAACVISGGNIDVNIISQIINRGLVKTGRLARFRTIIPDRPGSLQQLLSIIARAKANIITVNHDRLKTTVPITETMVELTMETRDSQHVQNIADILDQSGYPTETI</sequence>
<keyword evidence="10" id="KW-0100">Branched-chain amino acid biosynthesis</keyword>
<dbReference type="KEGG" id="dbc:MFMK1_000230"/>
<dbReference type="Pfam" id="PF00291">
    <property type="entry name" value="PALP"/>
    <property type="match status" value="1"/>
</dbReference>
<dbReference type="GO" id="GO:0030170">
    <property type="term" value="F:pyridoxal phosphate binding"/>
    <property type="evidence" value="ECO:0007669"/>
    <property type="project" value="InterPro"/>
</dbReference>
<dbReference type="InterPro" id="IPR002912">
    <property type="entry name" value="ACT_dom"/>
</dbReference>
<reference evidence="16 17" key="1">
    <citation type="submission" date="2023-04" db="EMBL/GenBank/DDBJ databases">
        <authorList>
            <person name="Hsu D."/>
        </authorList>
    </citation>
    <scope>NUCLEOTIDE SEQUENCE [LARGE SCALE GENOMIC DNA]</scope>
    <source>
        <strain evidence="16 17">MK1</strain>
    </source>
</reference>
<dbReference type="GO" id="GO:0003941">
    <property type="term" value="F:L-serine ammonia-lyase activity"/>
    <property type="evidence" value="ECO:0007669"/>
    <property type="project" value="TreeGrafter"/>
</dbReference>
<evidence type="ECO:0000256" key="10">
    <source>
        <dbReference type="ARBA" id="ARBA00022624"/>
    </source>
</evidence>
<organism evidence="16 17">
    <name type="scientific">Metallumcola ferriviriculae</name>
    <dbReference type="NCBI Taxonomy" id="3039180"/>
    <lineage>
        <taxon>Bacteria</taxon>
        <taxon>Bacillati</taxon>
        <taxon>Bacillota</taxon>
        <taxon>Clostridia</taxon>
        <taxon>Neomoorellales</taxon>
        <taxon>Desulfitibacteraceae</taxon>
        <taxon>Metallumcola</taxon>
    </lineage>
</organism>
<dbReference type="InterPro" id="IPR000634">
    <property type="entry name" value="Ser/Thr_deHydtase_PyrdxlP-BS"/>
</dbReference>
<comment type="function">
    <text evidence="13">Catalyzes the anaerobic formation of alpha-ketobutyrate and ammonia from threonine in a two-step reaction. The first step involved a dehydration of threonine and a production of enamine intermediates (aminocrotonate), which tautomerizes to its imine form (iminobutyrate). Both intermediates are unstable and short-lived. The second step is the nonenzymatic hydrolysis of the enamine/imine intermediates to form 2-ketobutyrate and free ammonia. In the low water environment of the cell, the second step is accelerated by RidA.</text>
</comment>
<evidence type="ECO:0000256" key="13">
    <source>
        <dbReference type="ARBA" id="ARBA00025527"/>
    </source>
</evidence>
<feature type="domain" description="ACT" evidence="15">
    <location>
        <begin position="334"/>
        <end position="408"/>
    </location>
</feature>
<accession>A0AAU0UJN9</accession>
<dbReference type="Proteomes" id="UP001329915">
    <property type="component" value="Chromosome"/>
</dbReference>
<evidence type="ECO:0000313" key="17">
    <source>
        <dbReference type="Proteomes" id="UP001329915"/>
    </source>
</evidence>
<proteinExistence type="inferred from homology"/>
<dbReference type="InterPro" id="IPR050147">
    <property type="entry name" value="Ser/Thr_Dehydratase"/>
</dbReference>
<evidence type="ECO:0000256" key="12">
    <source>
        <dbReference type="ARBA" id="ARBA00023239"/>
    </source>
</evidence>
<evidence type="ECO:0000256" key="2">
    <source>
        <dbReference type="ARBA" id="ARBA00001933"/>
    </source>
</evidence>
<comment type="cofactor">
    <cofactor evidence="2">
        <name>pyridoxal 5'-phosphate</name>
        <dbReference type="ChEBI" id="CHEBI:597326"/>
    </cofactor>
</comment>
<dbReference type="CDD" id="cd01562">
    <property type="entry name" value="Thr-dehyd"/>
    <property type="match status" value="1"/>
</dbReference>
<dbReference type="GO" id="GO:0009097">
    <property type="term" value="P:isoleucine biosynthetic process"/>
    <property type="evidence" value="ECO:0007669"/>
    <property type="project" value="UniProtKB-KW"/>
</dbReference>
<evidence type="ECO:0000256" key="3">
    <source>
        <dbReference type="ARBA" id="ARBA00004810"/>
    </source>
</evidence>
<keyword evidence="17" id="KW-1185">Reference proteome</keyword>
<dbReference type="PROSITE" id="PS00165">
    <property type="entry name" value="DEHYDRATASE_SER_THR"/>
    <property type="match status" value="1"/>
</dbReference>
<comment type="catalytic activity">
    <reaction evidence="1">
        <text>L-threonine = 2-oxobutanoate + NH4(+)</text>
        <dbReference type="Rhea" id="RHEA:22108"/>
        <dbReference type="ChEBI" id="CHEBI:16763"/>
        <dbReference type="ChEBI" id="CHEBI:28938"/>
        <dbReference type="ChEBI" id="CHEBI:57926"/>
        <dbReference type="EC" id="4.3.1.19"/>
    </reaction>
</comment>
<dbReference type="InterPro" id="IPR005789">
    <property type="entry name" value="Thr_deHydtase_catblc"/>
</dbReference>
<comment type="pathway">
    <text evidence="4">Amino-acid degradation; L-threonine degradation via propanoate pathway; propanoate from L-threonine: step 1/4.</text>
</comment>
<evidence type="ECO:0000256" key="6">
    <source>
        <dbReference type="ARBA" id="ARBA00011447"/>
    </source>
</evidence>
<dbReference type="GO" id="GO:0006567">
    <property type="term" value="P:L-threonine catabolic process"/>
    <property type="evidence" value="ECO:0007669"/>
    <property type="project" value="InterPro"/>
</dbReference>
<gene>
    <name evidence="16" type="primary">ilvA</name>
    <name evidence="16" type="ORF">MFMK1_000230</name>
</gene>
<dbReference type="NCBIfam" id="TIGR01127">
    <property type="entry name" value="ilvA_1Cterm"/>
    <property type="match status" value="1"/>
</dbReference>
<keyword evidence="12 16" id="KW-0456">Lyase</keyword>
<name>A0AAU0UJN9_9FIRM</name>